<dbReference type="Gene3D" id="2.60.120.10">
    <property type="entry name" value="Jelly Rolls"/>
    <property type="match status" value="1"/>
</dbReference>
<dbReference type="PANTHER" id="PTHR43280:SF32">
    <property type="entry name" value="TRANSCRIPTIONAL REGULATORY PROTEIN"/>
    <property type="match status" value="1"/>
</dbReference>
<proteinExistence type="predicted"/>
<keyword evidence="2" id="KW-0238">DNA-binding</keyword>
<dbReference type="InterPro" id="IPR014710">
    <property type="entry name" value="RmlC-like_jellyroll"/>
</dbReference>
<dbReference type="CDD" id="cd06999">
    <property type="entry name" value="cupin_HpaA-like_N"/>
    <property type="match status" value="1"/>
</dbReference>
<dbReference type="InterPro" id="IPR047264">
    <property type="entry name" value="Cupin_HpaA-like_N"/>
</dbReference>
<dbReference type="AlphaFoldDB" id="A0A939DG82"/>
<name>A0A939DG82_9GAMM</name>
<dbReference type="SUPFAM" id="SSF51215">
    <property type="entry name" value="Regulatory protein AraC"/>
    <property type="match status" value="1"/>
</dbReference>
<dbReference type="Pfam" id="PF12833">
    <property type="entry name" value="HTH_18"/>
    <property type="match status" value="1"/>
</dbReference>
<evidence type="ECO:0000259" key="4">
    <source>
        <dbReference type="PROSITE" id="PS01124"/>
    </source>
</evidence>
<evidence type="ECO:0000313" key="6">
    <source>
        <dbReference type="Proteomes" id="UP000664303"/>
    </source>
</evidence>
<protein>
    <submittedName>
        <fullName evidence="5">Helix-turn-helix domain-containing protein</fullName>
    </submittedName>
</protein>
<dbReference type="GO" id="GO:0003700">
    <property type="term" value="F:DNA-binding transcription factor activity"/>
    <property type="evidence" value="ECO:0007669"/>
    <property type="project" value="InterPro"/>
</dbReference>
<evidence type="ECO:0000256" key="1">
    <source>
        <dbReference type="ARBA" id="ARBA00023015"/>
    </source>
</evidence>
<feature type="domain" description="HTH araC/xylS-type" evidence="4">
    <location>
        <begin position="231"/>
        <end position="329"/>
    </location>
</feature>
<dbReference type="Gene3D" id="1.10.10.60">
    <property type="entry name" value="Homeodomain-like"/>
    <property type="match status" value="1"/>
</dbReference>
<dbReference type="PANTHER" id="PTHR43280">
    <property type="entry name" value="ARAC-FAMILY TRANSCRIPTIONAL REGULATOR"/>
    <property type="match status" value="1"/>
</dbReference>
<dbReference type="EMBL" id="JAFKCZ010000009">
    <property type="protein sequence ID" value="MBN7797601.1"/>
    <property type="molecule type" value="Genomic_DNA"/>
</dbReference>
<evidence type="ECO:0000313" key="5">
    <source>
        <dbReference type="EMBL" id="MBN7797601.1"/>
    </source>
</evidence>
<accession>A0A939DG82</accession>
<sequence length="336" mass="38894">MSDQRGMLFPHHRKSPAGLEWMLGTFFLYNSDKPRNASVMQDNIPHFYQYGESEAAEELEFVHASKLFSRIKEYNWEIKPHRHDSLHQIFLLLDGSIETRLETQQLTLQAPSILVVPAGHVHGFQYDESARGLVTTVADGFLRKACDGDEWSWISKLLDEIFICRLSSPLPQETPLVAYLQDIEREYRFSAPGRLQIVAALLKLVFIHLGRNLELQRVMTGDSSHYVQIFDSFRKLVDTYYTGHMRVSGYCRLLSINERKLNRVCKALTGAGPSTYIHRHLIQEAKRHLIYTHKPVAQVCFELGFSDPAYFSRFFSRHTGYSPRDYCDRYRKALTG</sequence>
<dbReference type="PROSITE" id="PS01124">
    <property type="entry name" value="HTH_ARAC_FAMILY_2"/>
    <property type="match status" value="1"/>
</dbReference>
<dbReference type="SUPFAM" id="SSF46689">
    <property type="entry name" value="Homeodomain-like"/>
    <property type="match status" value="1"/>
</dbReference>
<dbReference type="InterPro" id="IPR009057">
    <property type="entry name" value="Homeodomain-like_sf"/>
</dbReference>
<keyword evidence="3" id="KW-0804">Transcription</keyword>
<evidence type="ECO:0000256" key="3">
    <source>
        <dbReference type="ARBA" id="ARBA00023163"/>
    </source>
</evidence>
<gene>
    <name evidence="5" type="ORF">JYP50_13405</name>
</gene>
<comment type="caution">
    <text evidence="5">The sequence shown here is derived from an EMBL/GenBank/DDBJ whole genome shotgun (WGS) entry which is preliminary data.</text>
</comment>
<dbReference type="GO" id="GO:0043565">
    <property type="term" value="F:sequence-specific DNA binding"/>
    <property type="evidence" value="ECO:0007669"/>
    <property type="project" value="InterPro"/>
</dbReference>
<dbReference type="InterPro" id="IPR018060">
    <property type="entry name" value="HTH_AraC"/>
</dbReference>
<reference evidence="5" key="1">
    <citation type="submission" date="2021-02" db="EMBL/GenBank/DDBJ databases">
        <title>PHA producing bacteria isolated from coastal sediment in Guangdong, Shenzhen.</title>
        <authorList>
            <person name="Zheng W."/>
            <person name="Yu S."/>
            <person name="Huang Y."/>
        </authorList>
    </citation>
    <scope>NUCLEOTIDE SEQUENCE</scope>
    <source>
        <strain evidence="5">TN14-10</strain>
    </source>
</reference>
<keyword evidence="6" id="KW-1185">Reference proteome</keyword>
<dbReference type="Proteomes" id="UP000664303">
    <property type="component" value="Unassembled WGS sequence"/>
</dbReference>
<organism evidence="5 6">
    <name type="scientific">Parahaliea mediterranea</name>
    <dbReference type="NCBI Taxonomy" id="651086"/>
    <lineage>
        <taxon>Bacteria</taxon>
        <taxon>Pseudomonadati</taxon>
        <taxon>Pseudomonadota</taxon>
        <taxon>Gammaproteobacteria</taxon>
        <taxon>Cellvibrionales</taxon>
        <taxon>Halieaceae</taxon>
        <taxon>Parahaliea</taxon>
    </lineage>
</organism>
<dbReference type="SMART" id="SM00342">
    <property type="entry name" value="HTH_ARAC"/>
    <property type="match status" value="1"/>
</dbReference>
<dbReference type="Pfam" id="PF02311">
    <property type="entry name" value="AraC_binding"/>
    <property type="match status" value="1"/>
</dbReference>
<keyword evidence="1" id="KW-0805">Transcription regulation</keyword>
<dbReference type="RefSeq" id="WP_206561052.1">
    <property type="nucleotide sequence ID" value="NZ_JAFKCZ010000009.1"/>
</dbReference>
<dbReference type="InterPro" id="IPR037923">
    <property type="entry name" value="HTH-like"/>
</dbReference>
<dbReference type="InterPro" id="IPR003313">
    <property type="entry name" value="AraC-bd"/>
</dbReference>
<evidence type="ECO:0000256" key="2">
    <source>
        <dbReference type="ARBA" id="ARBA00023125"/>
    </source>
</evidence>